<accession>A0A444R0K0</accession>
<evidence type="ECO:0000313" key="1">
    <source>
        <dbReference type="EMBL" id="RXC75190.1"/>
    </source>
</evidence>
<evidence type="ECO:0000313" key="2">
    <source>
        <dbReference type="Proteomes" id="UP000288730"/>
    </source>
</evidence>
<reference evidence="1 2" key="1">
    <citation type="submission" date="2019-01" db="EMBL/GenBank/DDBJ databases">
        <title>Genomic analysis of febrile catheter-associated UTI E. coli isolates.</title>
        <authorList>
            <person name="Potter R."/>
            <person name="Zou Z."/>
            <person name="Henderson J."/>
            <person name="Dantas G."/>
        </authorList>
    </citation>
    <scope>NUCLEOTIDE SEQUENCE [LARGE SCALE GENOMIC DNA]</scope>
    <source>
        <strain evidence="1 2">29_CAASB</strain>
    </source>
</reference>
<organism evidence="1 2">
    <name type="scientific">Escherichia coli</name>
    <dbReference type="NCBI Taxonomy" id="562"/>
    <lineage>
        <taxon>Bacteria</taxon>
        <taxon>Pseudomonadati</taxon>
        <taxon>Pseudomonadota</taxon>
        <taxon>Gammaproteobacteria</taxon>
        <taxon>Enterobacterales</taxon>
        <taxon>Enterobacteriaceae</taxon>
        <taxon>Escherichia</taxon>
    </lineage>
</organism>
<proteinExistence type="predicted"/>
<comment type="caution">
    <text evidence="1">The sequence shown here is derived from an EMBL/GenBank/DDBJ whole genome shotgun (WGS) entry which is preliminary data.</text>
</comment>
<sequence>MQAYLSGCASLFFYNCTRWRMTRKYLTQDEVYRLMD</sequence>
<dbReference type="Proteomes" id="UP000288730">
    <property type="component" value="Unassembled WGS sequence"/>
</dbReference>
<protein>
    <submittedName>
        <fullName evidence="1">DNA recombinase</fullName>
    </submittedName>
</protein>
<dbReference type="EMBL" id="SCJN01001365">
    <property type="protein sequence ID" value="RXC75190.1"/>
    <property type="molecule type" value="Genomic_DNA"/>
</dbReference>
<dbReference type="AlphaFoldDB" id="A0A444R0K0"/>
<gene>
    <name evidence="1" type="ORF">EPS76_35015</name>
</gene>
<feature type="non-terminal residue" evidence="1">
    <location>
        <position position="36"/>
    </location>
</feature>
<name>A0A444R0K0_ECOLX</name>